<sequence>MPVNNSEQFVAYALLYYAFALIGNYKSVYIYSKLKTHIMASLVTGFGGFFFRAADPSALSAWYEQHFGINSMMSGEPWLQQGGPTVFAPFKATTNYFGRPDQQFMLNLRVSDLDTLLEQLQAAGVRIDESRHNDEIGKFAWVYDPEDNKIELWEPGDES</sequence>
<name>A0ABP8G2Z7_9SPHI</name>
<dbReference type="InterPro" id="IPR041581">
    <property type="entry name" value="Glyoxalase_6"/>
</dbReference>
<accession>A0ABP8G2Z7</accession>
<dbReference type="EMBL" id="BAABFT010000003">
    <property type="protein sequence ID" value="GAA4316303.1"/>
    <property type="molecule type" value="Genomic_DNA"/>
</dbReference>
<dbReference type="CDD" id="cd06587">
    <property type="entry name" value="VOC"/>
    <property type="match status" value="1"/>
</dbReference>
<evidence type="ECO:0000256" key="1">
    <source>
        <dbReference type="SAM" id="Phobius"/>
    </source>
</evidence>
<dbReference type="PANTHER" id="PTHR33993">
    <property type="entry name" value="GLYOXALASE-RELATED"/>
    <property type="match status" value="1"/>
</dbReference>
<dbReference type="PANTHER" id="PTHR33993:SF5">
    <property type="entry name" value="GLYOXALASE"/>
    <property type="match status" value="1"/>
</dbReference>
<gene>
    <name evidence="3" type="ORF">GCM10023149_13170</name>
</gene>
<keyword evidence="4" id="KW-1185">Reference proteome</keyword>
<organism evidence="3 4">
    <name type="scientific">Mucilaginibacter gynuensis</name>
    <dbReference type="NCBI Taxonomy" id="1302236"/>
    <lineage>
        <taxon>Bacteria</taxon>
        <taxon>Pseudomonadati</taxon>
        <taxon>Bacteroidota</taxon>
        <taxon>Sphingobacteriia</taxon>
        <taxon>Sphingobacteriales</taxon>
        <taxon>Sphingobacteriaceae</taxon>
        <taxon>Mucilaginibacter</taxon>
    </lineage>
</organism>
<dbReference type="SUPFAM" id="SSF54593">
    <property type="entry name" value="Glyoxalase/Bleomycin resistance protein/Dihydroxybiphenyl dioxygenase"/>
    <property type="match status" value="1"/>
</dbReference>
<keyword evidence="1" id="KW-1133">Transmembrane helix</keyword>
<protein>
    <recommendedName>
        <fullName evidence="2">VOC domain-containing protein</fullName>
    </recommendedName>
</protein>
<comment type="caution">
    <text evidence="3">The sequence shown here is derived from an EMBL/GenBank/DDBJ whole genome shotgun (WGS) entry which is preliminary data.</text>
</comment>
<dbReference type="Proteomes" id="UP001500582">
    <property type="component" value="Unassembled WGS sequence"/>
</dbReference>
<dbReference type="PROSITE" id="PS51819">
    <property type="entry name" value="VOC"/>
    <property type="match status" value="1"/>
</dbReference>
<dbReference type="InterPro" id="IPR037523">
    <property type="entry name" value="VOC_core"/>
</dbReference>
<evidence type="ECO:0000313" key="3">
    <source>
        <dbReference type="EMBL" id="GAA4316303.1"/>
    </source>
</evidence>
<evidence type="ECO:0000313" key="4">
    <source>
        <dbReference type="Proteomes" id="UP001500582"/>
    </source>
</evidence>
<dbReference type="InterPro" id="IPR052164">
    <property type="entry name" value="Anthracycline_SecMetBiosynth"/>
</dbReference>
<feature type="domain" description="VOC" evidence="2">
    <location>
        <begin position="45"/>
        <end position="155"/>
    </location>
</feature>
<proteinExistence type="predicted"/>
<dbReference type="Gene3D" id="3.10.180.10">
    <property type="entry name" value="2,3-Dihydroxybiphenyl 1,2-Dioxygenase, domain 1"/>
    <property type="match status" value="1"/>
</dbReference>
<evidence type="ECO:0000259" key="2">
    <source>
        <dbReference type="PROSITE" id="PS51819"/>
    </source>
</evidence>
<dbReference type="InterPro" id="IPR029068">
    <property type="entry name" value="Glyas_Bleomycin-R_OHBP_Dase"/>
</dbReference>
<reference evidence="4" key="1">
    <citation type="journal article" date="2019" name="Int. J. Syst. Evol. Microbiol.">
        <title>The Global Catalogue of Microorganisms (GCM) 10K type strain sequencing project: providing services to taxonomists for standard genome sequencing and annotation.</title>
        <authorList>
            <consortium name="The Broad Institute Genomics Platform"/>
            <consortium name="The Broad Institute Genome Sequencing Center for Infectious Disease"/>
            <person name="Wu L."/>
            <person name="Ma J."/>
        </authorList>
    </citation>
    <scope>NUCLEOTIDE SEQUENCE [LARGE SCALE GENOMIC DNA]</scope>
    <source>
        <strain evidence="4">JCM 17705</strain>
    </source>
</reference>
<feature type="transmembrane region" description="Helical" evidence="1">
    <location>
        <begin position="12"/>
        <end position="31"/>
    </location>
</feature>
<dbReference type="Pfam" id="PF18029">
    <property type="entry name" value="Glyoxalase_6"/>
    <property type="match status" value="1"/>
</dbReference>
<keyword evidence="1" id="KW-0472">Membrane</keyword>
<keyword evidence="1" id="KW-0812">Transmembrane</keyword>